<dbReference type="NCBIfam" id="TIGR02416">
    <property type="entry name" value="CO_dehy_Mo_lg"/>
    <property type="match status" value="1"/>
</dbReference>
<dbReference type="SUPFAM" id="SSF54665">
    <property type="entry name" value="CO dehydrogenase molybdoprotein N-domain-like"/>
    <property type="match status" value="1"/>
</dbReference>
<dbReference type="RefSeq" id="WP_203911561.1">
    <property type="nucleotide sequence ID" value="NZ_BONY01000040.1"/>
</dbReference>
<comment type="caution">
    <text evidence="4">The sequence shown here is derived from an EMBL/GenBank/DDBJ whole genome shotgun (WGS) entry which is preliminary data.</text>
</comment>
<dbReference type="Gene3D" id="3.30.365.10">
    <property type="entry name" value="Aldehyde oxidase/xanthine dehydrogenase, molybdopterin binding domain"/>
    <property type="match status" value="4"/>
</dbReference>
<dbReference type="InterPro" id="IPR016208">
    <property type="entry name" value="Ald_Oxase/xanthine_DH-like"/>
</dbReference>
<keyword evidence="5" id="KW-1185">Reference proteome</keyword>
<name>A0A8J3QDK1_9ACTN</name>
<dbReference type="SMART" id="SM01008">
    <property type="entry name" value="Ald_Xan_dh_C"/>
    <property type="match status" value="1"/>
</dbReference>
<feature type="domain" description="Aldehyde oxidase/xanthine dehydrogenase a/b hammerhead" evidence="3">
    <location>
        <begin position="28"/>
        <end position="137"/>
    </location>
</feature>
<organism evidence="4 5">
    <name type="scientific">Rhizocola hellebori</name>
    <dbReference type="NCBI Taxonomy" id="1392758"/>
    <lineage>
        <taxon>Bacteria</taxon>
        <taxon>Bacillati</taxon>
        <taxon>Actinomycetota</taxon>
        <taxon>Actinomycetes</taxon>
        <taxon>Micromonosporales</taxon>
        <taxon>Micromonosporaceae</taxon>
        <taxon>Rhizocola</taxon>
    </lineage>
</organism>
<dbReference type="GO" id="GO:0005507">
    <property type="term" value="F:copper ion binding"/>
    <property type="evidence" value="ECO:0007669"/>
    <property type="project" value="InterPro"/>
</dbReference>
<accession>A0A8J3QDK1</accession>
<dbReference type="InterPro" id="IPR012780">
    <property type="entry name" value="CO_Mo_DH_lsu"/>
</dbReference>
<dbReference type="GO" id="GO:0005506">
    <property type="term" value="F:iron ion binding"/>
    <property type="evidence" value="ECO:0007669"/>
    <property type="project" value="InterPro"/>
</dbReference>
<dbReference type="PANTHER" id="PTHR11908:SF132">
    <property type="entry name" value="ALDEHYDE OXIDASE 1-RELATED"/>
    <property type="match status" value="1"/>
</dbReference>
<sequence>MTTQARDEIKIGGLGASRKRVEDNRFIRGKGNYVDDIVLPGMLHMEILRSPLAHARIVSIDTSKAWAIPGVRLVLTGEMMATRNLAWMPTLSYDTQAVLATDKVRFQGQEVACVIADDPYIAKDACEAIVVEYEALPVIVNPTQALADGAPLIRDDKENQHDNVVFDWEVGDRDGTERAFAQADLVSKLELHYPRSHPSPMECCGSIADFDRSTSKLTVYMTTQAPHIIRAAVALVAELPEHMIRIVSPDLGGGFGNKVPVYPGYVMSILASILLERPVKWIEDKTGNLISTGFARDIYLKGELALRKDGKILGVRMHTDSDHGAFFSDAQPSKFKIGLMHSAFSCYDIPSAHLTARGVYTNKAPGGVAYRCSFRVTEAMYFQERMVQAAADDLGMDQAEFRRRNFVRDDDFPHRTPFGFLTDSGQYGKCLQVGLEAIGYEDFLKQKEEAKSRGRLLGIGISTMTEPLGAGNSREYDILGIKMFDSAELRVHMTGKAILRTGAKTQGQGHETTWAQIVAHELGIPADDIVVEEGDTDTAPFGMGTYASRSTPVAGAAVAMVSRKVRAKARKLAAHLLEVSEEDIEWELGRFYVRSSPETGVSIQDCAYAAYSNMPDGMEPGLENVAYYDPPNLTWPFACYIATVEVDPQTGVWDVLRFVAVDDCGVRINPMVVEGQIMGGLTEAYAMASMQFITFDAQGNCIGSNYMDYLLPTAWETPGWELHEVVTPCPHHPIGAKGIGECATVGGPAAFVNAVLDAIKDTGVRNIDMPLLPDRVYEAITQRHDVSGAPPVKMDDHD</sequence>
<dbReference type="Pfam" id="PF02738">
    <property type="entry name" value="MoCoBD_1"/>
    <property type="match status" value="1"/>
</dbReference>
<protein>
    <submittedName>
        <fullName evidence="4">Carbon-monoxide dehydrogenase large subunit</fullName>
    </submittedName>
</protein>
<dbReference type="InterPro" id="IPR036856">
    <property type="entry name" value="Ald_Oxase/Xan_DH_a/b_sf"/>
</dbReference>
<dbReference type="InterPro" id="IPR037165">
    <property type="entry name" value="AldOxase/xan_DH_Mopterin-bd_sf"/>
</dbReference>
<dbReference type="PANTHER" id="PTHR11908">
    <property type="entry name" value="XANTHINE DEHYDROGENASE"/>
    <property type="match status" value="1"/>
</dbReference>
<evidence type="ECO:0000256" key="2">
    <source>
        <dbReference type="ARBA" id="ARBA00023002"/>
    </source>
</evidence>
<dbReference type="GO" id="GO:0043885">
    <property type="term" value="F:anaerobic carbon-monoxide dehydrogenase activity"/>
    <property type="evidence" value="ECO:0007669"/>
    <property type="project" value="InterPro"/>
</dbReference>
<reference evidence="4" key="1">
    <citation type="submission" date="2021-01" db="EMBL/GenBank/DDBJ databases">
        <title>Whole genome shotgun sequence of Rhizocola hellebori NBRC 109834.</title>
        <authorList>
            <person name="Komaki H."/>
            <person name="Tamura T."/>
        </authorList>
    </citation>
    <scope>NUCLEOTIDE SEQUENCE</scope>
    <source>
        <strain evidence="4">NBRC 109834</strain>
    </source>
</reference>
<dbReference type="Proteomes" id="UP000612899">
    <property type="component" value="Unassembled WGS sequence"/>
</dbReference>
<keyword evidence="1" id="KW-0500">Molybdenum</keyword>
<evidence type="ECO:0000256" key="1">
    <source>
        <dbReference type="ARBA" id="ARBA00022505"/>
    </source>
</evidence>
<keyword evidence="2" id="KW-0560">Oxidoreductase</keyword>
<dbReference type="GO" id="GO:0030151">
    <property type="term" value="F:molybdenum ion binding"/>
    <property type="evidence" value="ECO:0007669"/>
    <property type="project" value="InterPro"/>
</dbReference>
<dbReference type="AlphaFoldDB" id="A0A8J3QDK1"/>
<evidence type="ECO:0000313" key="4">
    <source>
        <dbReference type="EMBL" id="GIH07789.1"/>
    </source>
</evidence>
<dbReference type="Pfam" id="PF01315">
    <property type="entry name" value="Ald_Xan_dh_C"/>
    <property type="match status" value="1"/>
</dbReference>
<proteinExistence type="predicted"/>
<dbReference type="InterPro" id="IPR008274">
    <property type="entry name" value="AldOxase/xan_DH_MoCoBD1"/>
</dbReference>
<dbReference type="EMBL" id="BONY01000040">
    <property type="protein sequence ID" value="GIH07789.1"/>
    <property type="molecule type" value="Genomic_DNA"/>
</dbReference>
<dbReference type="Pfam" id="PF20256">
    <property type="entry name" value="MoCoBD_2"/>
    <property type="match status" value="1"/>
</dbReference>
<dbReference type="Gene3D" id="3.90.1170.50">
    <property type="entry name" value="Aldehyde oxidase/xanthine dehydrogenase, a/b hammerhead"/>
    <property type="match status" value="1"/>
</dbReference>
<dbReference type="FunFam" id="3.90.1170.50:FF:000006">
    <property type="entry name" value="Carbon monoxide dehydrogenase large chain"/>
    <property type="match status" value="1"/>
</dbReference>
<dbReference type="InterPro" id="IPR000674">
    <property type="entry name" value="Ald_Oxase/Xan_DH_a/b"/>
</dbReference>
<evidence type="ECO:0000313" key="5">
    <source>
        <dbReference type="Proteomes" id="UP000612899"/>
    </source>
</evidence>
<dbReference type="InterPro" id="IPR046867">
    <property type="entry name" value="AldOxase/xan_DH_MoCoBD2"/>
</dbReference>
<dbReference type="SUPFAM" id="SSF56003">
    <property type="entry name" value="Molybdenum cofactor-binding domain"/>
    <property type="match status" value="1"/>
</dbReference>
<gene>
    <name evidence="4" type="ORF">Rhe02_58560</name>
</gene>
<evidence type="ECO:0000259" key="3">
    <source>
        <dbReference type="SMART" id="SM01008"/>
    </source>
</evidence>